<feature type="region of interest" description="Disordered" evidence="1">
    <location>
        <begin position="1"/>
        <end position="26"/>
    </location>
</feature>
<feature type="compositionally biased region" description="Low complexity" evidence="1">
    <location>
        <begin position="324"/>
        <end position="335"/>
    </location>
</feature>
<keyword evidence="4" id="KW-1185">Reference proteome</keyword>
<evidence type="ECO:0000256" key="1">
    <source>
        <dbReference type="SAM" id="MobiDB-lite"/>
    </source>
</evidence>
<dbReference type="RefSeq" id="XP_016663077.1">
    <property type="nucleotide sequence ID" value="XM_016807588.2"/>
</dbReference>
<dbReference type="AlphaFoldDB" id="A0A8R2JQL8"/>
<evidence type="ECO:0000259" key="2">
    <source>
        <dbReference type="SMART" id="SM00596"/>
    </source>
</evidence>
<dbReference type="RefSeq" id="XP_029344672.1">
    <property type="nucleotide sequence ID" value="XM_029488812.1"/>
</dbReference>
<dbReference type="OrthoDB" id="6628654at2759"/>
<protein>
    <recommendedName>
        <fullName evidence="2">Pre-C2HC domain-containing protein</fullName>
    </recommendedName>
</protein>
<reference evidence="3" key="2">
    <citation type="submission" date="2022-06" db="UniProtKB">
        <authorList>
            <consortium name="EnsemblMetazoa"/>
        </authorList>
    </citation>
    <scope>IDENTIFICATION</scope>
</reference>
<feature type="compositionally biased region" description="Low complexity" evidence="1">
    <location>
        <begin position="41"/>
        <end position="56"/>
    </location>
</feature>
<dbReference type="Proteomes" id="UP000007819">
    <property type="component" value="Chromosome A1"/>
</dbReference>
<dbReference type="InterPro" id="IPR006579">
    <property type="entry name" value="Pre_C2HC_dom"/>
</dbReference>
<sequence length="335" mass="37878">MNKGTRNPSKRHLSNSSLSPNLADKKSKVFTSPNRFAVLATNDSTDKSAAATSSSNPMDAPLESQPHTDHVRDPPIPPNFVKNIEDFSAFKSDLIDITSPNGFTCRASSSYLKVQPLSRIYYNSILQHLHEIDSSFHTYTPRHLRTYRCVIRNLHHSTLVPDIINALAQLGHSVKFVHNVKNKDKSPLPLFFVEVKPQDNNNDILGISSLLNTKVSIEKPHIKKRRSSSMSQLSRLWTHEKKLSSPSKMRQMRGRPSHGGLHQRPQQSCQMRLVLQGPHLQLQGLPGIQGRFQKSLSESPSERPDFQSSSNHTQIIRRSHQKSKSTSQSSRRNFF</sequence>
<dbReference type="Pfam" id="PF07530">
    <property type="entry name" value="PRE_C2HC"/>
    <property type="match status" value="1"/>
</dbReference>
<evidence type="ECO:0000313" key="4">
    <source>
        <dbReference type="Proteomes" id="UP000007819"/>
    </source>
</evidence>
<feature type="domain" description="Pre-C2HC" evidence="2">
    <location>
        <begin position="160"/>
        <end position="227"/>
    </location>
</feature>
<accession>A0A8R2JQL8</accession>
<dbReference type="EnsemblMetazoa" id="XM_029488812.1">
    <property type="protein sequence ID" value="XP_029344672.1"/>
    <property type="gene ID" value="LOC107884778"/>
</dbReference>
<dbReference type="EnsemblMetazoa" id="XM_016807588.2">
    <property type="protein sequence ID" value="XP_016663077.1"/>
    <property type="gene ID" value="LOC107884778"/>
</dbReference>
<name>A0A8R2JQL8_ACYPI</name>
<feature type="region of interest" description="Disordered" evidence="1">
    <location>
        <begin position="293"/>
        <end position="335"/>
    </location>
</feature>
<dbReference type="GeneID" id="107884778"/>
<feature type="region of interest" description="Disordered" evidence="1">
    <location>
        <begin position="221"/>
        <end position="267"/>
    </location>
</feature>
<organism evidence="3 4">
    <name type="scientific">Acyrthosiphon pisum</name>
    <name type="common">Pea aphid</name>
    <dbReference type="NCBI Taxonomy" id="7029"/>
    <lineage>
        <taxon>Eukaryota</taxon>
        <taxon>Metazoa</taxon>
        <taxon>Ecdysozoa</taxon>
        <taxon>Arthropoda</taxon>
        <taxon>Hexapoda</taxon>
        <taxon>Insecta</taxon>
        <taxon>Pterygota</taxon>
        <taxon>Neoptera</taxon>
        <taxon>Paraneoptera</taxon>
        <taxon>Hemiptera</taxon>
        <taxon>Sternorrhyncha</taxon>
        <taxon>Aphidomorpha</taxon>
        <taxon>Aphidoidea</taxon>
        <taxon>Aphididae</taxon>
        <taxon>Macrosiphini</taxon>
        <taxon>Acyrthosiphon</taxon>
    </lineage>
</organism>
<reference evidence="4" key="1">
    <citation type="submission" date="2010-06" db="EMBL/GenBank/DDBJ databases">
        <authorList>
            <person name="Jiang H."/>
            <person name="Abraham K."/>
            <person name="Ali S."/>
            <person name="Alsbrooks S.L."/>
            <person name="Anim B.N."/>
            <person name="Anosike U.S."/>
            <person name="Attaway T."/>
            <person name="Bandaranaike D.P."/>
            <person name="Battles P.K."/>
            <person name="Bell S.N."/>
            <person name="Bell A.V."/>
            <person name="Beltran B."/>
            <person name="Bickham C."/>
            <person name="Bustamante Y."/>
            <person name="Caleb T."/>
            <person name="Canada A."/>
            <person name="Cardenas V."/>
            <person name="Carter K."/>
            <person name="Chacko J."/>
            <person name="Chandrabose M.N."/>
            <person name="Chavez D."/>
            <person name="Chavez A."/>
            <person name="Chen L."/>
            <person name="Chu H.-S."/>
            <person name="Claassen K.J."/>
            <person name="Cockrell R."/>
            <person name="Collins M."/>
            <person name="Cooper J.A."/>
            <person name="Cree A."/>
            <person name="Curry S.M."/>
            <person name="Da Y."/>
            <person name="Dao M.D."/>
            <person name="Das B."/>
            <person name="Davila M.-L."/>
            <person name="Davy-Carroll L."/>
            <person name="Denson S."/>
            <person name="Dinh H."/>
            <person name="Ebong V.E."/>
            <person name="Edwards J.R."/>
            <person name="Egan A."/>
            <person name="El-Daye J."/>
            <person name="Escobedo L."/>
            <person name="Fernandez S."/>
            <person name="Fernando P.R."/>
            <person name="Flagg N."/>
            <person name="Forbes L.D."/>
            <person name="Fowler R.G."/>
            <person name="Fu Q."/>
            <person name="Gabisi R.A."/>
            <person name="Ganer J."/>
            <person name="Garbino Pronczuk A."/>
            <person name="Garcia R.M."/>
            <person name="Garner T."/>
            <person name="Garrett T.E."/>
            <person name="Gonzalez D.A."/>
            <person name="Hamid H."/>
            <person name="Hawkins E.S."/>
            <person name="Hirani K."/>
            <person name="Hogues M.E."/>
            <person name="Hollins B."/>
            <person name="Hsiao C.-H."/>
            <person name="Jabil R."/>
            <person name="James M.L."/>
            <person name="Jhangiani S.N."/>
            <person name="Johnson B."/>
            <person name="Johnson Q."/>
            <person name="Joshi V."/>
            <person name="Kalu J.B."/>
            <person name="Kam C."/>
            <person name="Kashfia A."/>
            <person name="Keebler J."/>
            <person name="Kisamo H."/>
            <person name="Kovar C.L."/>
            <person name="Lago L.A."/>
            <person name="Lai C.-Y."/>
            <person name="Laidlaw J."/>
            <person name="Lara F."/>
            <person name="Le T.-K."/>
            <person name="Lee S.L."/>
            <person name="Legall F.H."/>
            <person name="Lemon S.J."/>
            <person name="Lewis L.R."/>
            <person name="Li B."/>
            <person name="Liu Y."/>
            <person name="Liu Y.-S."/>
            <person name="Lopez J."/>
            <person name="Lozado R.J."/>
            <person name="Lu J."/>
            <person name="Madu R.C."/>
            <person name="Maheshwari M."/>
            <person name="Maheshwari R."/>
            <person name="Malloy K."/>
            <person name="Martinez E."/>
            <person name="Mathew T."/>
            <person name="Mercado I.C."/>
            <person name="Mercado C."/>
            <person name="Meyer B."/>
            <person name="Montgomery K."/>
            <person name="Morgan M.B."/>
            <person name="Munidasa M."/>
            <person name="Nazareth L.V."/>
            <person name="Nelson J."/>
            <person name="Ng B.M."/>
            <person name="Nguyen N.B."/>
            <person name="Nguyen P.Q."/>
            <person name="Nguyen T."/>
            <person name="Obregon M."/>
            <person name="Okwuonu G.O."/>
            <person name="Onwere C.G."/>
            <person name="Orozco G."/>
            <person name="Parra A."/>
            <person name="Patel S."/>
            <person name="Patil S."/>
            <person name="Perez A."/>
            <person name="Perez Y."/>
            <person name="Pham C."/>
            <person name="Primus E.L."/>
            <person name="Pu L.-L."/>
            <person name="Puazo M."/>
            <person name="Qin X."/>
            <person name="Quiroz J.B."/>
            <person name="Reese J."/>
            <person name="Richards S."/>
            <person name="Rives C.M."/>
            <person name="Robberts R."/>
            <person name="Ruiz S.J."/>
            <person name="Ruiz M.J."/>
            <person name="Santibanez J."/>
            <person name="Schneider B.W."/>
            <person name="Sisson I."/>
            <person name="Smith M."/>
            <person name="Sodergren E."/>
            <person name="Song X.-Z."/>
            <person name="Song B.B."/>
            <person name="Summersgill H."/>
            <person name="Thelus R."/>
            <person name="Thornton R.D."/>
            <person name="Trejos Z.Y."/>
            <person name="Usmani K."/>
            <person name="Vattathil S."/>
            <person name="Villasana D."/>
            <person name="Walker D.L."/>
            <person name="Wang S."/>
            <person name="Wang K."/>
            <person name="White C.S."/>
            <person name="Williams A.C."/>
            <person name="Williamson J."/>
            <person name="Wilson K."/>
            <person name="Woghiren I.O."/>
            <person name="Woodworth J.R."/>
            <person name="Worley K.C."/>
            <person name="Wright R.A."/>
            <person name="Wu W."/>
            <person name="Young L."/>
            <person name="Zhang L."/>
            <person name="Zhang J."/>
            <person name="Zhu Y."/>
            <person name="Muzny D.M."/>
            <person name="Weinstock G."/>
            <person name="Gibbs R.A."/>
        </authorList>
    </citation>
    <scope>NUCLEOTIDE SEQUENCE [LARGE SCALE GENOMIC DNA]</scope>
    <source>
        <strain evidence="4">LSR1</strain>
    </source>
</reference>
<evidence type="ECO:0000313" key="3">
    <source>
        <dbReference type="EnsemblMetazoa" id="XP_029344672.1"/>
    </source>
</evidence>
<dbReference type="SMART" id="SM00596">
    <property type="entry name" value="PRE_C2HC"/>
    <property type="match status" value="1"/>
</dbReference>
<feature type="region of interest" description="Disordered" evidence="1">
    <location>
        <begin position="41"/>
        <end position="77"/>
    </location>
</feature>
<dbReference type="KEGG" id="api:107884778"/>
<proteinExistence type="predicted"/>